<dbReference type="AlphaFoldDB" id="A0A8H6HAU4"/>
<dbReference type="Proteomes" id="UP000521943">
    <property type="component" value="Unassembled WGS sequence"/>
</dbReference>
<evidence type="ECO:0000313" key="2">
    <source>
        <dbReference type="Proteomes" id="UP000521943"/>
    </source>
</evidence>
<organism evidence="1 2">
    <name type="scientific">Ephemerocybe angulata</name>
    <dbReference type="NCBI Taxonomy" id="980116"/>
    <lineage>
        <taxon>Eukaryota</taxon>
        <taxon>Fungi</taxon>
        <taxon>Dikarya</taxon>
        <taxon>Basidiomycota</taxon>
        <taxon>Agaricomycotina</taxon>
        <taxon>Agaricomycetes</taxon>
        <taxon>Agaricomycetidae</taxon>
        <taxon>Agaricales</taxon>
        <taxon>Agaricineae</taxon>
        <taxon>Psathyrellaceae</taxon>
        <taxon>Ephemerocybe</taxon>
    </lineage>
</organism>
<proteinExistence type="predicted"/>
<keyword evidence="2" id="KW-1185">Reference proteome</keyword>
<dbReference type="OrthoDB" id="3262464at2759"/>
<comment type="caution">
    <text evidence="1">The sequence shown here is derived from an EMBL/GenBank/DDBJ whole genome shotgun (WGS) entry which is preliminary data.</text>
</comment>
<reference evidence="1 2" key="1">
    <citation type="submission" date="2020-07" db="EMBL/GenBank/DDBJ databases">
        <title>Comparative genomics of pyrophilous fungi reveals a link between fire events and developmental genes.</title>
        <authorList>
            <consortium name="DOE Joint Genome Institute"/>
            <person name="Steindorff A.S."/>
            <person name="Carver A."/>
            <person name="Calhoun S."/>
            <person name="Stillman K."/>
            <person name="Liu H."/>
            <person name="Lipzen A."/>
            <person name="Pangilinan J."/>
            <person name="Labutti K."/>
            <person name="Bruns T.D."/>
            <person name="Grigoriev I.V."/>
        </authorList>
    </citation>
    <scope>NUCLEOTIDE SEQUENCE [LARGE SCALE GENOMIC DNA]</scope>
    <source>
        <strain evidence="1 2">CBS 144469</strain>
    </source>
</reference>
<protein>
    <submittedName>
        <fullName evidence="1">Uncharacterized protein</fullName>
    </submittedName>
</protein>
<evidence type="ECO:0000313" key="1">
    <source>
        <dbReference type="EMBL" id="KAF6743649.1"/>
    </source>
</evidence>
<accession>A0A8H6HAU4</accession>
<name>A0A8H6HAU4_9AGAR</name>
<sequence>MFSSSKETCSLRRNRLSPRTIEALQVLKYSIKQGQLAFTDHLIAKEEDYRLYGPVSDQTIAELTGMDRIEELASLFNNSELTS</sequence>
<gene>
    <name evidence="1" type="ORF">DFP72DRAFT_114323</name>
</gene>
<dbReference type="EMBL" id="JACGCI010000139">
    <property type="protein sequence ID" value="KAF6743649.1"/>
    <property type="molecule type" value="Genomic_DNA"/>
</dbReference>